<accession>A0AAD3SYW0</accession>
<dbReference type="EMBL" id="BSYO01000021">
    <property type="protein sequence ID" value="GMH19672.1"/>
    <property type="molecule type" value="Genomic_DNA"/>
</dbReference>
<comment type="caution">
    <text evidence="1">The sequence shown here is derived from an EMBL/GenBank/DDBJ whole genome shotgun (WGS) entry which is preliminary data.</text>
</comment>
<dbReference type="Proteomes" id="UP001279734">
    <property type="component" value="Unassembled WGS sequence"/>
</dbReference>
<keyword evidence="2" id="KW-1185">Reference proteome</keyword>
<dbReference type="AlphaFoldDB" id="A0AAD3SYW0"/>
<protein>
    <submittedName>
        <fullName evidence="1">Uncharacterized protein</fullName>
    </submittedName>
</protein>
<reference evidence="1" key="1">
    <citation type="submission" date="2023-05" db="EMBL/GenBank/DDBJ databases">
        <title>Nepenthes gracilis genome sequencing.</title>
        <authorList>
            <person name="Fukushima K."/>
        </authorList>
    </citation>
    <scope>NUCLEOTIDE SEQUENCE</scope>
    <source>
        <strain evidence="1">SING2019-196</strain>
    </source>
</reference>
<evidence type="ECO:0000313" key="2">
    <source>
        <dbReference type="Proteomes" id="UP001279734"/>
    </source>
</evidence>
<proteinExistence type="predicted"/>
<evidence type="ECO:0000313" key="1">
    <source>
        <dbReference type="EMBL" id="GMH19672.1"/>
    </source>
</evidence>
<gene>
    <name evidence="1" type="ORF">Nepgr_021513</name>
</gene>
<organism evidence="1 2">
    <name type="scientific">Nepenthes gracilis</name>
    <name type="common">Slender pitcher plant</name>
    <dbReference type="NCBI Taxonomy" id="150966"/>
    <lineage>
        <taxon>Eukaryota</taxon>
        <taxon>Viridiplantae</taxon>
        <taxon>Streptophyta</taxon>
        <taxon>Embryophyta</taxon>
        <taxon>Tracheophyta</taxon>
        <taxon>Spermatophyta</taxon>
        <taxon>Magnoliopsida</taxon>
        <taxon>eudicotyledons</taxon>
        <taxon>Gunneridae</taxon>
        <taxon>Pentapetalae</taxon>
        <taxon>Caryophyllales</taxon>
        <taxon>Nepenthaceae</taxon>
        <taxon>Nepenthes</taxon>
    </lineage>
</organism>
<sequence length="79" mass="9009">MSNCPWHYLAIAIVPQETELPLIGFSAYKIGILLKATRDARHSSEFPHSPMSFLYPKRISDLSDLWRSKFIFLNILASG</sequence>
<name>A0AAD3SYW0_NEPGR</name>